<gene>
    <name evidence="1" type="ORF">CJ263_18580</name>
</gene>
<evidence type="ECO:0000313" key="2">
    <source>
        <dbReference type="Proteomes" id="UP000215244"/>
    </source>
</evidence>
<dbReference type="RefSeq" id="WP_094998646.1">
    <property type="nucleotide sequence ID" value="NZ_BMJL01000005.1"/>
</dbReference>
<dbReference type="PANTHER" id="PTHR44520">
    <property type="entry name" value="RESPONSE REGULATOR RCP1-RELATED"/>
    <property type="match status" value="1"/>
</dbReference>
<proteinExistence type="predicted"/>
<dbReference type="OrthoDB" id="673128at2"/>
<organism evidence="1 2">
    <name type="scientific">Maribacter cobaltidurans</name>
    <dbReference type="NCBI Taxonomy" id="1178778"/>
    <lineage>
        <taxon>Bacteria</taxon>
        <taxon>Pseudomonadati</taxon>
        <taxon>Bacteroidota</taxon>
        <taxon>Flavobacteriia</taxon>
        <taxon>Flavobacteriales</taxon>
        <taxon>Flavobacteriaceae</taxon>
        <taxon>Maribacter</taxon>
    </lineage>
</organism>
<dbReference type="PANTHER" id="PTHR44520:SF2">
    <property type="entry name" value="RESPONSE REGULATOR RCP1"/>
    <property type="match status" value="1"/>
</dbReference>
<dbReference type="PROSITE" id="PS50110">
    <property type="entry name" value="RESPONSE_REGULATORY"/>
    <property type="match status" value="1"/>
</dbReference>
<dbReference type="InterPro" id="IPR011006">
    <property type="entry name" value="CheY-like_superfamily"/>
</dbReference>
<evidence type="ECO:0000313" key="1">
    <source>
        <dbReference type="EMBL" id="ASV32061.1"/>
    </source>
</evidence>
<dbReference type="GO" id="GO:0000160">
    <property type="term" value="P:phosphorelay signal transduction system"/>
    <property type="evidence" value="ECO:0007669"/>
    <property type="project" value="InterPro"/>
</dbReference>
<name>A0A223V9K0_9FLAO</name>
<accession>A0A223V9K0</accession>
<dbReference type="SUPFAM" id="SSF52172">
    <property type="entry name" value="CheY-like"/>
    <property type="match status" value="1"/>
</dbReference>
<reference evidence="1 2" key="1">
    <citation type="submission" date="2017-08" db="EMBL/GenBank/DDBJ databases">
        <title>The complete genome sequence of Maribacter sp. B1, isolated from deep-sea sediment.</title>
        <authorList>
            <person name="Wu Y.-H."/>
            <person name="Cheng H."/>
            <person name="Xu X.-W."/>
        </authorList>
    </citation>
    <scope>NUCLEOTIDE SEQUENCE [LARGE SCALE GENOMIC DNA]</scope>
    <source>
        <strain evidence="1 2">B1</strain>
    </source>
</reference>
<dbReference type="KEGG" id="marb:CJ263_18580"/>
<dbReference type="EMBL" id="CP022957">
    <property type="protein sequence ID" value="ASV32061.1"/>
    <property type="molecule type" value="Genomic_DNA"/>
</dbReference>
<dbReference type="InterPro" id="IPR001789">
    <property type="entry name" value="Sig_transdc_resp-reg_receiver"/>
</dbReference>
<dbReference type="InterPro" id="IPR052893">
    <property type="entry name" value="TCS_response_regulator"/>
</dbReference>
<dbReference type="Gene3D" id="3.40.50.2300">
    <property type="match status" value="1"/>
</dbReference>
<dbReference type="SMART" id="SM00448">
    <property type="entry name" value="REC"/>
    <property type="match status" value="1"/>
</dbReference>
<dbReference type="Pfam" id="PF00072">
    <property type="entry name" value="Response_reg"/>
    <property type="match status" value="1"/>
</dbReference>
<sequence length="143" mass="16339">MSKFENLNSILLIDDDESSNFLHSIFINKLGLDIEINSALNGQEGLDFILDKGLKKLSLPCMVMLDLRMPVKDGWEFIKMYEEQVPNELKEQLVVVLVTVSDNEEDKQRAEANPYIMDYAQKPLSDSTFKKLIGKHFNLTSVV</sequence>
<keyword evidence="2" id="KW-1185">Reference proteome</keyword>
<dbReference type="Proteomes" id="UP000215244">
    <property type="component" value="Chromosome"/>
</dbReference>
<dbReference type="AlphaFoldDB" id="A0A223V9K0"/>
<protein>
    <submittedName>
        <fullName evidence="1">Uncharacterized protein</fullName>
    </submittedName>
</protein>